<feature type="region of interest" description="Disordered" evidence="1">
    <location>
        <begin position="402"/>
        <end position="423"/>
    </location>
</feature>
<feature type="compositionally biased region" description="Polar residues" evidence="1">
    <location>
        <begin position="464"/>
        <end position="479"/>
    </location>
</feature>
<name>A0A0C2ZSL0_9AGAM</name>
<evidence type="ECO:0000313" key="3">
    <source>
        <dbReference type="Proteomes" id="UP000053989"/>
    </source>
</evidence>
<evidence type="ECO:0000256" key="1">
    <source>
        <dbReference type="SAM" id="MobiDB-lite"/>
    </source>
</evidence>
<dbReference type="STRING" id="1036808.A0A0C2ZSL0"/>
<dbReference type="Proteomes" id="UP000053989">
    <property type="component" value="Unassembled WGS sequence"/>
</dbReference>
<dbReference type="EMBL" id="KN822028">
    <property type="protein sequence ID" value="KIM64513.1"/>
    <property type="molecule type" value="Genomic_DNA"/>
</dbReference>
<accession>A0A0C2ZSL0</accession>
<feature type="compositionally biased region" description="Basic residues" evidence="1">
    <location>
        <begin position="488"/>
        <end position="500"/>
    </location>
</feature>
<dbReference type="InParanoid" id="A0A0C2ZSL0"/>
<protein>
    <submittedName>
        <fullName evidence="2">Uncharacterized protein</fullName>
    </submittedName>
</protein>
<dbReference type="OrthoDB" id="3259047at2759"/>
<reference evidence="3" key="2">
    <citation type="submission" date="2015-01" db="EMBL/GenBank/DDBJ databases">
        <title>Evolutionary Origins and Diversification of the Mycorrhizal Mutualists.</title>
        <authorList>
            <consortium name="DOE Joint Genome Institute"/>
            <consortium name="Mycorrhizal Genomics Consortium"/>
            <person name="Kohler A."/>
            <person name="Kuo A."/>
            <person name="Nagy L.G."/>
            <person name="Floudas D."/>
            <person name="Copeland A."/>
            <person name="Barry K.W."/>
            <person name="Cichocki N."/>
            <person name="Veneault-Fourrey C."/>
            <person name="LaButti K."/>
            <person name="Lindquist E.A."/>
            <person name="Lipzen A."/>
            <person name="Lundell T."/>
            <person name="Morin E."/>
            <person name="Murat C."/>
            <person name="Riley R."/>
            <person name="Ohm R."/>
            <person name="Sun H."/>
            <person name="Tunlid A."/>
            <person name="Henrissat B."/>
            <person name="Grigoriev I.V."/>
            <person name="Hibbett D.S."/>
            <person name="Martin F."/>
        </authorList>
    </citation>
    <scope>NUCLEOTIDE SEQUENCE [LARGE SCALE GENOMIC DNA]</scope>
    <source>
        <strain evidence="3">Foug A</strain>
    </source>
</reference>
<keyword evidence="3" id="KW-1185">Reference proteome</keyword>
<feature type="region of interest" description="Disordered" evidence="1">
    <location>
        <begin position="464"/>
        <end position="500"/>
    </location>
</feature>
<gene>
    <name evidence="2" type="ORF">SCLCIDRAFT_23517</name>
</gene>
<dbReference type="Pfam" id="PF20414">
    <property type="entry name" value="DUF6698"/>
    <property type="match status" value="1"/>
</dbReference>
<reference evidence="2 3" key="1">
    <citation type="submission" date="2014-04" db="EMBL/GenBank/DDBJ databases">
        <authorList>
            <consortium name="DOE Joint Genome Institute"/>
            <person name="Kuo A."/>
            <person name="Kohler A."/>
            <person name="Nagy L.G."/>
            <person name="Floudas D."/>
            <person name="Copeland A."/>
            <person name="Barry K.W."/>
            <person name="Cichocki N."/>
            <person name="Veneault-Fourrey C."/>
            <person name="LaButti K."/>
            <person name="Lindquist E.A."/>
            <person name="Lipzen A."/>
            <person name="Lundell T."/>
            <person name="Morin E."/>
            <person name="Murat C."/>
            <person name="Sun H."/>
            <person name="Tunlid A."/>
            <person name="Henrissat B."/>
            <person name="Grigoriev I.V."/>
            <person name="Hibbett D.S."/>
            <person name="Martin F."/>
            <person name="Nordberg H.P."/>
            <person name="Cantor M.N."/>
            <person name="Hua S.X."/>
        </authorList>
    </citation>
    <scope>NUCLEOTIDE SEQUENCE [LARGE SCALE GENOMIC DNA]</scope>
    <source>
        <strain evidence="2 3">Foug A</strain>
    </source>
</reference>
<dbReference type="AlphaFoldDB" id="A0A0C2ZSL0"/>
<dbReference type="InterPro" id="IPR046521">
    <property type="entry name" value="DUF6698"/>
</dbReference>
<dbReference type="HOGENOM" id="CLU_042183_0_0_1"/>
<proteinExistence type="predicted"/>
<organism evidence="2 3">
    <name type="scientific">Scleroderma citrinum Foug A</name>
    <dbReference type="NCBI Taxonomy" id="1036808"/>
    <lineage>
        <taxon>Eukaryota</taxon>
        <taxon>Fungi</taxon>
        <taxon>Dikarya</taxon>
        <taxon>Basidiomycota</taxon>
        <taxon>Agaricomycotina</taxon>
        <taxon>Agaricomycetes</taxon>
        <taxon>Agaricomycetidae</taxon>
        <taxon>Boletales</taxon>
        <taxon>Sclerodermatineae</taxon>
        <taxon>Sclerodermataceae</taxon>
        <taxon>Scleroderma</taxon>
    </lineage>
</organism>
<evidence type="ECO:0000313" key="2">
    <source>
        <dbReference type="EMBL" id="KIM64513.1"/>
    </source>
</evidence>
<sequence length="500" mass="54800">MTRLYLFPPPSPLIDMADACIGPDLLTQSASASASMQSIHQNKCKAAELANEISTMPKRGKTITPIAPKISQTEFDKAKYELVGCKLVCLGHPFALPQVALSVGLKHDSNHENEIDMDDEEISQQVLVYGAILTHVVGLEEALETLEAKELKDICSWITKGMSNQRSTDLGSVKHDGLLYLLPLGSTFNPPILKSEDKSNRGFNYPQLVRMLCPHQKLIIMGALQEGQMDACTDNWPTCFYEDGVYDPENPEKGLFHSEAAFRFYTHLFISPSAAASGTVTSNMSKPLKNCVWGLKWITPAIIAYVHVVMYFTMSTASCWCPVIDDMDLCKMVWNIIELLGGKEMDQWTCKTLAWWNLRVFPKSQAIPNRAKSNNDMAAICAKHRGKGKTLVKCHTVEHQVFRTPPPTESEATKANTSGSDAMTSASSIFSSAAAQAGNESNPSLVPSENELDESLMHKSIANTMQSAASSTPSGSTNPKWAAAPIKKPCHHTAKKTNGF</sequence>